<dbReference type="InterPro" id="IPR011051">
    <property type="entry name" value="RmlC_Cupin_sf"/>
</dbReference>
<dbReference type="OrthoDB" id="161242at2"/>
<reference evidence="3" key="1">
    <citation type="submission" date="2015-07" db="EMBL/GenBank/DDBJ databases">
        <title>Nocardia seriolae U-1 whole genome shotgun sequence.</title>
        <authorList>
            <person name="Imajoh M."/>
            <person name="Fukumoto Y."/>
            <person name="Sukeda M."/>
            <person name="Yamane J."/>
            <person name="Yamasaki K."/>
            <person name="Shimizu M."/>
            <person name="Ohnishi K."/>
            <person name="Oshima S."/>
        </authorList>
    </citation>
    <scope>NUCLEOTIDE SEQUENCE [LARGE SCALE GENOMIC DNA]</scope>
    <source>
        <strain evidence="3">U-1</strain>
    </source>
</reference>
<dbReference type="EMBL" id="BBYQ01000018">
    <property type="protein sequence ID" value="GAP27424.1"/>
    <property type="molecule type" value="Genomic_DNA"/>
</dbReference>
<dbReference type="Proteomes" id="UP000037179">
    <property type="component" value="Unassembled WGS sequence"/>
</dbReference>
<evidence type="ECO:0000313" key="2">
    <source>
        <dbReference type="EMBL" id="GAP27424.1"/>
    </source>
</evidence>
<organism evidence="2 3">
    <name type="scientific">Nocardia seriolae</name>
    <dbReference type="NCBI Taxonomy" id="37332"/>
    <lineage>
        <taxon>Bacteria</taxon>
        <taxon>Bacillati</taxon>
        <taxon>Actinomycetota</taxon>
        <taxon>Actinomycetes</taxon>
        <taxon>Mycobacteriales</taxon>
        <taxon>Nocardiaceae</taxon>
        <taxon>Nocardia</taxon>
    </lineage>
</organism>
<name>A0A0B8N671_9NOCA</name>
<protein>
    <submittedName>
        <fullName evidence="2">Cupin</fullName>
    </submittedName>
</protein>
<dbReference type="SUPFAM" id="SSF51182">
    <property type="entry name" value="RmlC-like cupins"/>
    <property type="match status" value="1"/>
</dbReference>
<dbReference type="Proteomes" id="UP000180166">
    <property type="component" value="Chromosome"/>
</dbReference>
<evidence type="ECO:0000313" key="1">
    <source>
        <dbReference type="EMBL" id="APB00803.1"/>
    </source>
</evidence>
<dbReference type="KEGG" id="nsr:NS506_06772"/>
<dbReference type="GeneID" id="93369674"/>
<evidence type="ECO:0000313" key="4">
    <source>
        <dbReference type="Proteomes" id="UP000180166"/>
    </source>
</evidence>
<dbReference type="AlphaFoldDB" id="A0A0B8N671"/>
<keyword evidence="3" id="KW-1185">Reference proteome</keyword>
<evidence type="ECO:0000313" key="3">
    <source>
        <dbReference type="Proteomes" id="UP000037179"/>
    </source>
</evidence>
<dbReference type="RefSeq" id="WP_033086485.1">
    <property type="nucleotide sequence ID" value="NZ_AP017900.1"/>
</dbReference>
<reference evidence="2 3" key="2">
    <citation type="journal article" date="2016" name="Genome Announc.">
        <title>Draft Genome Sequence of Erythromycin- and Oxytetracycline-Sensitive Nocardia seriolae Strain U-1 (NBRC 110359).</title>
        <authorList>
            <person name="Imajoh M."/>
            <person name="Sukeda M."/>
            <person name="Shimizu M."/>
            <person name="Yamane J."/>
            <person name="Ohnishi K."/>
            <person name="Oshima S."/>
        </authorList>
    </citation>
    <scope>NUCLEOTIDE SEQUENCE [LARGE SCALE GENOMIC DNA]</scope>
    <source>
        <strain evidence="2 3">U-1</strain>
    </source>
</reference>
<dbReference type="CDD" id="cd06990">
    <property type="entry name" value="cupin_DUF861"/>
    <property type="match status" value="1"/>
</dbReference>
<proteinExistence type="predicted"/>
<sequence>MSEDTIQTARAEHRDFAAPDEVRTFDHGQLELLRVQGSDIGRLVLHPGWRWSQDVKPLAGTEFCEAPHFQYHVAGTLHIQMADGTEFDAGPGQVTALPARHDAWVVGDEDVVVVDWWGASNYAK</sequence>
<gene>
    <name evidence="1" type="ORF">NS506_06772</name>
    <name evidence="2" type="ORF">NSK11_contig00018-0016</name>
</gene>
<dbReference type="EMBL" id="CP017839">
    <property type="protein sequence ID" value="APB00803.1"/>
    <property type="molecule type" value="Genomic_DNA"/>
</dbReference>
<reference evidence="1 4" key="3">
    <citation type="submission" date="2016-10" db="EMBL/GenBank/DDBJ databases">
        <title>Genome sequence of Nocardia seriolae strain EM150506, isolated from Anguila japonica.</title>
        <authorList>
            <person name="Han H.-J."/>
        </authorList>
    </citation>
    <scope>NUCLEOTIDE SEQUENCE [LARGE SCALE GENOMIC DNA]</scope>
    <source>
        <strain evidence="1 4">EM150506</strain>
    </source>
</reference>
<accession>A0A0B8N671</accession>